<protein>
    <submittedName>
        <fullName evidence="6">Winged helix DNA-binding protein</fullName>
    </submittedName>
</protein>
<sequence length="322" mass="34774">MPGTTPDHPYSPAKRVGSTVYVSGALSVDADYQPVTGRREALDAALDRMTERLSTEGGTTADVVKLTYFVTDLSLREEANQQFAEKFAGTGAARTFLEVSSLPYGASVEIDAIADVADVPHSADSADSVDSAESAESAGNSDIANATATSGRTPMSADDQDYIDRVMTQWSAAEPELDVRPLDVFGRLHRVYLKYSRIMDQTCAEFNITQSDFEVLAALKRSGQGGPVAAAALAEEALVSTSDIPSQLHRLEDAGLIDRIRGFTDRSSVQVRLTPAGEELINRLAREHFTREAELLEGLSDNDREVLSDVLRRLSSSLGTPW</sequence>
<feature type="compositionally biased region" description="Low complexity" evidence="4">
    <location>
        <begin position="122"/>
        <end position="138"/>
    </location>
</feature>
<dbReference type="Proteomes" id="UP000823858">
    <property type="component" value="Unassembled WGS sequence"/>
</dbReference>
<dbReference type="EMBL" id="DWVP01000023">
    <property type="protein sequence ID" value="HJC85901.1"/>
    <property type="molecule type" value="Genomic_DNA"/>
</dbReference>
<dbReference type="SUPFAM" id="SSF46785">
    <property type="entry name" value="Winged helix' DNA-binding domain"/>
    <property type="match status" value="1"/>
</dbReference>
<dbReference type="SMART" id="SM00347">
    <property type="entry name" value="HTH_MARR"/>
    <property type="match status" value="1"/>
</dbReference>
<keyword evidence="3" id="KW-0804">Transcription</keyword>
<dbReference type="SUPFAM" id="SSF55298">
    <property type="entry name" value="YjgF-like"/>
    <property type="match status" value="1"/>
</dbReference>
<dbReference type="AlphaFoldDB" id="A0A9D2TPM0"/>
<dbReference type="InterPro" id="IPR036390">
    <property type="entry name" value="WH_DNA-bd_sf"/>
</dbReference>
<feature type="compositionally biased region" description="Polar residues" evidence="4">
    <location>
        <begin position="139"/>
        <end position="153"/>
    </location>
</feature>
<evidence type="ECO:0000259" key="5">
    <source>
        <dbReference type="PROSITE" id="PS50995"/>
    </source>
</evidence>
<keyword evidence="2 6" id="KW-0238">DNA-binding</keyword>
<feature type="domain" description="HTH marR-type" evidence="5">
    <location>
        <begin position="181"/>
        <end position="316"/>
    </location>
</feature>
<reference evidence="6" key="2">
    <citation type="submission" date="2021-04" db="EMBL/GenBank/DDBJ databases">
        <authorList>
            <person name="Gilroy R."/>
        </authorList>
    </citation>
    <scope>NUCLEOTIDE SEQUENCE</scope>
    <source>
        <strain evidence="6">ChiHjej13B12-4958</strain>
    </source>
</reference>
<evidence type="ECO:0000313" key="6">
    <source>
        <dbReference type="EMBL" id="HJC85901.1"/>
    </source>
</evidence>
<dbReference type="PRINTS" id="PR00598">
    <property type="entry name" value="HTHMARR"/>
</dbReference>
<name>A0A9D2TPM0_9CORY</name>
<evidence type="ECO:0000256" key="4">
    <source>
        <dbReference type="SAM" id="MobiDB-lite"/>
    </source>
</evidence>
<dbReference type="PROSITE" id="PS50995">
    <property type="entry name" value="HTH_MARR_2"/>
    <property type="match status" value="1"/>
</dbReference>
<comment type="caution">
    <text evidence="6">The sequence shown here is derived from an EMBL/GenBank/DDBJ whole genome shotgun (WGS) entry which is preliminary data.</text>
</comment>
<accession>A0A9D2TPM0</accession>
<dbReference type="Gene3D" id="3.30.1330.40">
    <property type="entry name" value="RutC-like"/>
    <property type="match status" value="1"/>
</dbReference>
<dbReference type="GO" id="GO:0003677">
    <property type="term" value="F:DNA binding"/>
    <property type="evidence" value="ECO:0007669"/>
    <property type="project" value="UniProtKB-KW"/>
</dbReference>
<dbReference type="Pfam" id="PF01042">
    <property type="entry name" value="Ribonuc_L-PSP"/>
    <property type="match status" value="1"/>
</dbReference>
<dbReference type="InterPro" id="IPR035959">
    <property type="entry name" value="RutC-like_sf"/>
</dbReference>
<dbReference type="GO" id="GO:0003700">
    <property type="term" value="F:DNA-binding transcription factor activity"/>
    <property type="evidence" value="ECO:0007669"/>
    <property type="project" value="InterPro"/>
</dbReference>
<evidence type="ECO:0000313" key="7">
    <source>
        <dbReference type="Proteomes" id="UP000823858"/>
    </source>
</evidence>
<dbReference type="CDD" id="cd00448">
    <property type="entry name" value="YjgF_YER057c_UK114_family"/>
    <property type="match status" value="1"/>
</dbReference>
<dbReference type="InterPro" id="IPR000835">
    <property type="entry name" value="HTH_MarR-typ"/>
</dbReference>
<reference evidence="6" key="1">
    <citation type="journal article" date="2021" name="PeerJ">
        <title>Extensive microbial diversity within the chicken gut microbiome revealed by metagenomics and culture.</title>
        <authorList>
            <person name="Gilroy R."/>
            <person name="Ravi A."/>
            <person name="Getino M."/>
            <person name="Pursley I."/>
            <person name="Horton D.L."/>
            <person name="Alikhan N.F."/>
            <person name="Baker D."/>
            <person name="Gharbi K."/>
            <person name="Hall N."/>
            <person name="Watson M."/>
            <person name="Adriaenssens E.M."/>
            <person name="Foster-Nyarko E."/>
            <person name="Jarju S."/>
            <person name="Secka A."/>
            <person name="Antonio M."/>
            <person name="Oren A."/>
            <person name="Chaudhuri R.R."/>
            <person name="La Ragione R."/>
            <person name="Hildebrand F."/>
            <person name="Pallen M.J."/>
        </authorList>
    </citation>
    <scope>NUCLEOTIDE SEQUENCE</scope>
    <source>
        <strain evidence="6">ChiHjej13B12-4958</strain>
    </source>
</reference>
<proteinExistence type="predicted"/>
<evidence type="ECO:0000256" key="2">
    <source>
        <dbReference type="ARBA" id="ARBA00023125"/>
    </source>
</evidence>
<evidence type="ECO:0000256" key="3">
    <source>
        <dbReference type="ARBA" id="ARBA00023163"/>
    </source>
</evidence>
<evidence type="ECO:0000256" key="1">
    <source>
        <dbReference type="ARBA" id="ARBA00023015"/>
    </source>
</evidence>
<keyword evidence="1" id="KW-0805">Transcription regulation</keyword>
<dbReference type="PANTHER" id="PTHR42756">
    <property type="entry name" value="TRANSCRIPTIONAL REGULATOR, MARR"/>
    <property type="match status" value="1"/>
</dbReference>
<dbReference type="InterPro" id="IPR036388">
    <property type="entry name" value="WH-like_DNA-bd_sf"/>
</dbReference>
<dbReference type="Gene3D" id="1.10.10.10">
    <property type="entry name" value="Winged helix-like DNA-binding domain superfamily/Winged helix DNA-binding domain"/>
    <property type="match status" value="1"/>
</dbReference>
<gene>
    <name evidence="6" type="ORF">H9751_10250</name>
</gene>
<feature type="region of interest" description="Disordered" evidence="4">
    <location>
        <begin position="122"/>
        <end position="158"/>
    </location>
</feature>
<organism evidence="6 7">
    <name type="scientific">Candidatus Corynebacterium faecigallinarum</name>
    <dbReference type="NCBI Taxonomy" id="2838528"/>
    <lineage>
        <taxon>Bacteria</taxon>
        <taxon>Bacillati</taxon>
        <taxon>Actinomycetota</taxon>
        <taxon>Actinomycetes</taxon>
        <taxon>Mycobacteriales</taxon>
        <taxon>Corynebacteriaceae</taxon>
        <taxon>Corynebacterium</taxon>
    </lineage>
</organism>
<dbReference type="InterPro" id="IPR006175">
    <property type="entry name" value="YjgF/YER057c/UK114"/>
</dbReference>
<dbReference type="PANTHER" id="PTHR42756:SF1">
    <property type="entry name" value="TRANSCRIPTIONAL REPRESSOR OF EMRAB OPERON"/>
    <property type="match status" value="1"/>
</dbReference>